<dbReference type="OrthoDB" id="8900094at2"/>
<organism evidence="2 3">
    <name type="scientific">Pseudorhodoferax soli</name>
    <dbReference type="NCBI Taxonomy" id="545864"/>
    <lineage>
        <taxon>Bacteria</taxon>
        <taxon>Pseudomonadati</taxon>
        <taxon>Pseudomonadota</taxon>
        <taxon>Betaproteobacteria</taxon>
        <taxon>Burkholderiales</taxon>
        <taxon>Comamonadaceae</taxon>
    </lineage>
</organism>
<evidence type="ECO:0000313" key="3">
    <source>
        <dbReference type="Proteomes" id="UP000252884"/>
    </source>
</evidence>
<name>A0A368XGK2_9BURK</name>
<dbReference type="InterPro" id="IPR000595">
    <property type="entry name" value="cNMP-bd_dom"/>
</dbReference>
<comment type="caution">
    <text evidence="2">The sequence shown here is derived from an EMBL/GenBank/DDBJ whole genome shotgun (WGS) entry which is preliminary data.</text>
</comment>
<dbReference type="SMART" id="SM00100">
    <property type="entry name" value="cNMP"/>
    <property type="match status" value="1"/>
</dbReference>
<dbReference type="GO" id="GO:0005829">
    <property type="term" value="C:cytosol"/>
    <property type="evidence" value="ECO:0007669"/>
    <property type="project" value="TreeGrafter"/>
</dbReference>
<dbReference type="CDD" id="cd00038">
    <property type="entry name" value="CAP_ED"/>
    <property type="match status" value="1"/>
</dbReference>
<dbReference type="EMBL" id="QPJK01000010">
    <property type="protein sequence ID" value="RCW66729.1"/>
    <property type="molecule type" value="Genomic_DNA"/>
</dbReference>
<evidence type="ECO:0000313" key="2">
    <source>
        <dbReference type="EMBL" id="RCW66729.1"/>
    </source>
</evidence>
<dbReference type="InterPro" id="IPR014710">
    <property type="entry name" value="RmlC-like_jellyroll"/>
</dbReference>
<dbReference type="InterPro" id="IPR050397">
    <property type="entry name" value="Env_Response_Regulators"/>
</dbReference>
<proteinExistence type="predicted"/>
<reference evidence="2 3" key="1">
    <citation type="submission" date="2018-07" db="EMBL/GenBank/DDBJ databases">
        <title>Genomic Encyclopedia of Type Strains, Phase IV (KMG-IV): sequencing the most valuable type-strain genomes for metagenomic binning, comparative biology and taxonomic classification.</title>
        <authorList>
            <person name="Goeker M."/>
        </authorList>
    </citation>
    <scope>NUCLEOTIDE SEQUENCE [LARGE SCALE GENOMIC DNA]</scope>
    <source>
        <strain evidence="2 3">DSM 21634</strain>
    </source>
</reference>
<dbReference type="RefSeq" id="WP_056665185.1">
    <property type="nucleotide sequence ID" value="NZ_QPJK01000010.1"/>
</dbReference>
<gene>
    <name evidence="2" type="ORF">DES41_11094</name>
</gene>
<dbReference type="PANTHER" id="PTHR24567">
    <property type="entry name" value="CRP FAMILY TRANSCRIPTIONAL REGULATORY PROTEIN"/>
    <property type="match status" value="1"/>
</dbReference>
<dbReference type="PROSITE" id="PS50042">
    <property type="entry name" value="CNMP_BINDING_3"/>
    <property type="match status" value="1"/>
</dbReference>
<accession>A0A368XGK2</accession>
<dbReference type="Pfam" id="PF00027">
    <property type="entry name" value="cNMP_binding"/>
    <property type="match status" value="1"/>
</dbReference>
<dbReference type="AlphaFoldDB" id="A0A368XGK2"/>
<dbReference type="InterPro" id="IPR018490">
    <property type="entry name" value="cNMP-bd_dom_sf"/>
</dbReference>
<dbReference type="PANTHER" id="PTHR24567:SF74">
    <property type="entry name" value="HTH-TYPE TRANSCRIPTIONAL REGULATOR ARCR"/>
    <property type="match status" value="1"/>
</dbReference>
<dbReference type="SUPFAM" id="SSF51206">
    <property type="entry name" value="cAMP-binding domain-like"/>
    <property type="match status" value="1"/>
</dbReference>
<dbReference type="Proteomes" id="UP000252884">
    <property type="component" value="Unassembled WGS sequence"/>
</dbReference>
<sequence>MNAMPPPARFDIQDLIQAIAATKVDDQLLLQLTPAQWEVLAPYLQPLALAAGQVLFKQGAADRTLYFVESGNLSVHYEDEQGEVRLAIISAGSAVGEGSFFSRAPRSATVQAGMPARLWSLSPLRFGELTNRRPELALAVAMAAGAVVSKRMVNRRRRDAVT</sequence>
<dbReference type="GO" id="GO:0003700">
    <property type="term" value="F:DNA-binding transcription factor activity"/>
    <property type="evidence" value="ECO:0007669"/>
    <property type="project" value="TreeGrafter"/>
</dbReference>
<keyword evidence="3" id="KW-1185">Reference proteome</keyword>
<protein>
    <submittedName>
        <fullName evidence="2">Cyclic nucleotide-binding protein</fullName>
    </submittedName>
</protein>
<evidence type="ECO:0000259" key="1">
    <source>
        <dbReference type="PROSITE" id="PS50042"/>
    </source>
</evidence>
<dbReference type="Gene3D" id="2.60.120.10">
    <property type="entry name" value="Jelly Rolls"/>
    <property type="match status" value="1"/>
</dbReference>
<feature type="domain" description="Cyclic nucleotide-binding" evidence="1">
    <location>
        <begin position="28"/>
        <end position="129"/>
    </location>
</feature>